<dbReference type="Pfam" id="PF01933">
    <property type="entry name" value="CofD"/>
    <property type="match status" value="1"/>
</dbReference>
<dbReference type="PANTHER" id="PTHR43007:SF1">
    <property type="entry name" value="2-PHOSPHO-L-LACTATE TRANSFERASE"/>
    <property type="match status" value="1"/>
</dbReference>
<evidence type="ECO:0000256" key="1">
    <source>
        <dbReference type="ARBA" id="ARBA00022679"/>
    </source>
</evidence>
<proteinExistence type="inferred from homology"/>
<evidence type="ECO:0000256" key="2">
    <source>
        <dbReference type="ARBA" id="ARBA00022842"/>
    </source>
</evidence>
<dbReference type="InterPro" id="IPR038136">
    <property type="entry name" value="CofD-like_dom_sf"/>
</dbReference>
<dbReference type="GO" id="GO:0016740">
    <property type="term" value="F:transferase activity"/>
    <property type="evidence" value="ECO:0007669"/>
    <property type="project" value="UniProtKB-KW"/>
</dbReference>
<organism evidence="3 4">
    <name type="scientific">Aeromicrobium alkaliterrae</name>
    <dbReference type="NCBI Taxonomy" id="302168"/>
    <lineage>
        <taxon>Bacteria</taxon>
        <taxon>Bacillati</taxon>
        <taxon>Actinomycetota</taxon>
        <taxon>Actinomycetes</taxon>
        <taxon>Propionibacteriales</taxon>
        <taxon>Nocardioidaceae</taxon>
        <taxon>Aeromicrobium</taxon>
    </lineage>
</organism>
<evidence type="ECO:0000313" key="3">
    <source>
        <dbReference type="EMBL" id="GAA1746196.1"/>
    </source>
</evidence>
<sequence length="323" mass="34021">MNIVVLSGGVGGSRFIRGLLAATTPDDQVTVVANTADDIWLFGLRVCPDLDTVMYTLGAGIDTERGWGRTDETWNAKAELGAYDVPEAWFGLGDRDLATHLVRTEMLRSGAGLAAATERLCARWAPGTDLERIRLLPMTEDEVETWISTTVDDAPAEIHFQEFWIRHHAGVPVHAVTQRGIESSSPAPGVLQAIADADVIVLPPSNPIVSVGPILDVPGIRDALRSSDAPVVGVSPVIGGGAVRGMADQLLAGLGIENSAAAVGLRHGVLDGWLLDTADAHHVAQLEAGGVTARAVPLWMSDDATTRQLAVDTLALAAELCRG</sequence>
<dbReference type="Gene3D" id="1.10.8.240">
    <property type="entry name" value="CofD-like domain"/>
    <property type="match status" value="1"/>
</dbReference>
<keyword evidence="4" id="KW-1185">Reference proteome</keyword>
<dbReference type="Gene3D" id="3.40.50.10680">
    <property type="entry name" value="CofD-like domains"/>
    <property type="match status" value="1"/>
</dbReference>
<name>A0ABN2K172_9ACTN</name>
<protein>
    <submittedName>
        <fullName evidence="3">2-phospho-L-lactate transferase</fullName>
    </submittedName>
</protein>
<dbReference type="SUPFAM" id="SSF142338">
    <property type="entry name" value="CofD-like"/>
    <property type="match status" value="1"/>
</dbReference>
<accession>A0ABN2K172</accession>
<dbReference type="PANTHER" id="PTHR43007">
    <property type="entry name" value="2-PHOSPHO-L-LACTATE TRANSFERASE"/>
    <property type="match status" value="1"/>
</dbReference>
<dbReference type="InterPro" id="IPR002882">
    <property type="entry name" value="CofD"/>
</dbReference>
<comment type="caution">
    <text evidence="3">The sequence shown here is derived from an EMBL/GenBank/DDBJ whole genome shotgun (WGS) entry which is preliminary data.</text>
</comment>
<dbReference type="InterPro" id="IPR010115">
    <property type="entry name" value="FbiA/CofD"/>
</dbReference>
<dbReference type="HAMAP" id="MF_01257">
    <property type="entry name" value="CofD"/>
    <property type="match status" value="1"/>
</dbReference>
<dbReference type="CDD" id="cd07186">
    <property type="entry name" value="CofD_like"/>
    <property type="match status" value="1"/>
</dbReference>
<dbReference type="RefSeq" id="WP_344202686.1">
    <property type="nucleotide sequence ID" value="NZ_BAAAME010000005.1"/>
</dbReference>
<dbReference type="Proteomes" id="UP001501057">
    <property type="component" value="Unassembled WGS sequence"/>
</dbReference>
<dbReference type="EMBL" id="BAAAME010000005">
    <property type="protein sequence ID" value="GAA1746196.1"/>
    <property type="molecule type" value="Genomic_DNA"/>
</dbReference>
<reference evidence="3 4" key="1">
    <citation type="journal article" date="2019" name="Int. J. Syst. Evol. Microbiol.">
        <title>The Global Catalogue of Microorganisms (GCM) 10K type strain sequencing project: providing services to taxonomists for standard genome sequencing and annotation.</title>
        <authorList>
            <consortium name="The Broad Institute Genomics Platform"/>
            <consortium name="The Broad Institute Genome Sequencing Center for Infectious Disease"/>
            <person name="Wu L."/>
            <person name="Ma J."/>
        </authorList>
    </citation>
    <scope>NUCLEOTIDE SEQUENCE [LARGE SCALE GENOMIC DNA]</scope>
    <source>
        <strain evidence="3 4">JCM 13518</strain>
    </source>
</reference>
<keyword evidence="1 3" id="KW-0808">Transferase</keyword>
<evidence type="ECO:0000313" key="4">
    <source>
        <dbReference type="Proteomes" id="UP001501057"/>
    </source>
</evidence>
<gene>
    <name evidence="3" type="primary">cofD</name>
    <name evidence="3" type="ORF">GCM10009710_27720</name>
</gene>
<keyword evidence="2" id="KW-0460">Magnesium</keyword>
<dbReference type="NCBIfam" id="TIGR01819">
    <property type="entry name" value="F420_cofD"/>
    <property type="match status" value="1"/>
</dbReference>